<evidence type="ECO:0000256" key="1">
    <source>
        <dbReference type="SAM" id="MobiDB-lite"/>
    </source>
</evidence>
<feature type="region of interest" description="Disordered" evidence="1">
    <location>
        <begin position="75"/>
        <end position="94"/>
    </location>
</feature>
<gene>
    <name evidence="3" type="ORF">CHARACLAT_009388</name>
</gene>
<name>A0ABU7CW86_9TELE</name>
<feature type="compositionally biased region" description="Polar residues" evidence="1">
    <location>
        <begin position="120"/>
        <end position="130"/>
    </location>
</feature>
<keyword evidence="2" id="KW-0732">Signal</keyword>
<comment type="caution">
    <text evidence="3">The sequence shown here is derived from an EMBL/GenBank/DDBJ whole genome shotgun (WGS) entry which is preliminary data.</text>
</comment>
<protein>
    <submittedName>
        <fullName evidence="3">Uncharacterized protein</fullName>
    </submittedName>
</protein>
<keyword evidence="4" id="KW-1185">Reference proteome</keyword>
<feature type="region of interest" description="Disordered" evidence="1">
    <location>
        <begin position="113"/>
        <end position="139"/>
    </location>
</feature>
<evidence type="ECO:0000256" key="2">
    <source>
        <dbReference type="SAM" id="SignalP"/>
    </source>
</evidence>
<feature type="signal peptide" evidence="2">
    <location>
        <begin position="1"/>
        <end position="26"/>
    </location>
</feature>
<evidence type="ECO:0000313" key="4">
    <source>
        <dbReference type="Proteomes" id="UP001352852"/>
    </source>
</evidence>
<sequence length="139" mass="15417">MMGKTKEGLIISYIKILSSFLASVAAELACCIPSFHRVQKVNAQICMRSPMMHCFCHTVCGMESLIVATQSAAPWASKSTKDKSNPEDQSSWDNFKTMTHELSIVPGEQKDRLELHNKNWDSSSANTPDSSEGDFQTEV</sequence>
<accession>A0ABU7CW86</accession>
<reference evidence="3 4" key="1">
    <citation type="submission" date="2021-06" db="EMBL/GenBank/DDBJ databases">
        <authorList>
            <person name="Palmer J.M."/>
        </authorList>
    </citation>
    <scope>NUCLEOTIDE SEQUENCE [LARGE SCALE GENOMIC DNA]</scope>
    <source>
        <strain evidence="3 4">CL_MEX2019</strain>
        <tissue evidence="3">Muscle</tissue>
    </source>
</reference>
<proteinExistence type="predicted"/>
<dbReference type="Proteomes" id="UP001352852">
    <property type="component" value="Unassembled WGS sequence"/>
</dbReference>
<evidence type="ECO:0000313" key="3">
    <source>
        <dbReference type="EMBL" id="MED6267177.1"/>
    </source>
</evidence>
<organism evidence="3 4">
    <name type="scientific">Characodon lateralis</name>
    <dbReference type="NCBI Taxonomy" id="208331"/>
    <lineage>
        <taxon>Eukaryota</taxon>
        <taxon>Metazoa</taxon>
        <taxon>Chordata</taxon>
        <taxon>Craniata</taxon>
        <taxon>Vertebrata</taxon>
        <taxon>Euteleostomi</taxon>
        <taxon>Actinopterygii</taxon>
        <taxon>Neopterygii</taxon>
        <taxon>Teleostei</taxon>
        <taxon>Neoteleostei</taxon>
        <taxon>Acanthomorphata</taxon>
        <taxon>Ovalentaria</taxon>
        <taxon>Atherinomorphae</taxon>
        <taxon>Cyprinodontiformes</taxon>
        <taxon>Goodeidae</taxon>
        <taxon>Characodon</taxon>
    </lineage>
</organism>
<dbReference type="EMBL" id="JAHUTJ010008767">
    <property type="protein sequence ID" value="MED6267177.1"/>
    <property type="molecule type" value="Genomic_DNA"/>
</dbReference>
<feature type="chain" id="PRO_5045962391" evidence="2">
    <location>
        <begin position="27"/>
        <end position="139"/>
    </location>
</feature>